<evidence type="ECO:0000313" key="2">
    <source>
        <dbReference type="EMBL" id="PON25223.1"/>
    </source>
</evidence>
<dbReference type="RefSeq" id="XP_018663764.1">
    <property type="nucleotide sequence ID" value="XM_018802998.1"/>
</dbReference>
<dbReference type="Pfam" id="PF06985">
    <property type="entry name" value="HET"/>
    <property type="match status" value="1"/>
</dbReference>
<name>A0A2P4ZLS4_9HYPO</name>
<reference evidence="2 3" key="1">
    <citation type="journal article" date="2016" name="Genome Announc.">
        <title>Draft Whole-Genome Sequence of Trichoderma gamsii T6085, a Promising Biocontrol Agent of Fusarium Head Blight on Wheat.</title>
        <authorList>
            <person name="Baroncelli R."/>
            <person name="Zapparata A."/>
            <person name="Piaggeschi G."/>
            <person name="Sarrocco S."/>
            <person name="Vannacci G."/>
        </authorList>
    </citation>
    <scope>NUCLEOTIDE SEQUENCE [LARGE SCALE GENOMIC DNA]</scope>
    <source>
        <strain evidence="2 3">T6085</strain>
    </source>
</reference>
<proteinExistence type="predicted"/>
<dbReference type="STRING" id="398673.A0A2P4ZLS4"/>
<keyword evidence="3" id="KW-1185">Reference proteome</keyword>
<dbReference type="GeneID" id="29983081"/>
<feature type="domain" description="Heterokaryon incompatibility" evidence="1">
    <location>
        <begin position="209"/>
        <end position="352"/>
    </location>
</feature>
<protein>
    <recommendedName>
        <fullName evidence="1">Heterokaryon incompatibility domain-containing protein</fullName>
    </recommendedName>
</protein>
<sequence>MDTNIKSLVCDYCWSTLFSVDGFKTAWESSSSTDMESNPGYTYTTATWQEMERSANFLCGWCELLQEEITHYYHITQSKRDSRGAITEEAGTPPANARFCFTIRFGKHNSPASPLCVQISIGDFRCISPIVYTTTGNPAAEFIKERGVLEDQDSPEAYSLALQCIRECEKNHPRCLPPKAERLPTRVIDCAEPARPRLLITQDAPPDHYVALSYVWGEAQPHRTTKATLGSYTESIDTKYIPKAIRDAIKVTQSLGLQYLWVDAYCIIQDSSEDKANEISCIRSIFRNAYVTIIAANAGKVSKGFLNPCCIYNSPCELPFRCPDGNIGTMNVQNFEFGPKEPVNKRAWCLEERVLSARALWYCNHTLQYECQTGHKNVGGNQNMADGQDGLPRLPDRIFTPKLHGLPQISATEAEKEVATAWRNILGLYSKRTLTEPRDRLVALSGVVGYFADFWLNSRYLAGLWEHQLPGCLLWYITNAAVRPFKYRAPSWSWAAVDGPVTSHLGGNASQICSVVRCHVVPKRDININGEVISGVLVLDVMLHLVVWDPVEGEMFDVAGGSVGISDESRSERGEIGYAQRDAIEQVSMATSEVYAAIIIDNTNTFLGIILVPVATENNVPRADALASCSTYRRVGWFTAPFVNRDIWLSTPRMRVQVV</sequence>
<comment type="caution">
    <text evidence="2">The sequence shown here is derived from an EMBL/GenBank/DDBJ whole genome shotgun (WGS) entry which is preliminary data.</text>
</comment>
<gene>
    <name evidence="2" type="ORF">TGAM01_v205909</name>
</gene>
<dbReference type="EMBL" id="JPDN02000019">
    <property type="protein sequence ID" value="PON25223.1"/>
    <property type="molecule type" value="Genomic_DNA"/>
</dbReference>
<organism evidence="2 3">
    <name type="scientific">Trichoderma gamsii</name>
    <dbReference type="NCBI Taxonomy" id="398673"/>
    <lineage>
        <taxon>Eukaryota</taxon>
        <taxon>Fungi</taxon>
        <taxon>Dikarya</taxon>
        <taxon>Ascomycota</taxon>
        <taxon>Pezizomycotina</taxon>
        <taxon>Sordariomycetes</taxon>
        <taxon>Hypocreomycetidae</taxon>
        <taxon>Hypocreales</taxon>
        <taxon>Hypocreaceae</taxon>
        <taxon>Trichoderma</taxon>
    </lineage>
</organism>
<dbReference type="InterPro" id="IPR010730">
    <property type="entry name" value="HET"/>
</dbReference>
<dbReference type="AlphaFoldDB" id="A0A2P4ZLS4"/>
<evidence type="ECO:0000259" key="1">
    <source>
        <dbReference type="Pfam" id="PF06985"/>
    </source>
</evidence>
<dbReference type="Proteomes" id="UP000054821">
    <property type="component" value="Unassembled WGS sequence"/>
</dbReference>
<dbReference type="PANTHER" id="PTHR33112">
    <property type="entry name" value="DOMAIN PROTEIN, PUTATIVE-RELATED"/>
    <property type="match status" value="1"/>
</dbReference>
<accession>A0A2P4ZLS4</accession>
<evidence type="ECO:0000313" key="3">
    <source>
        <dbReference type="Proteomes" id="UP000054821"/>
    </source>
</evidence>
<dbReference type="PANTHER" id="PTHR33112:SF16">
    <property type="entry name" value="HETEROKARYON INCOMPATIBILITY DOMAIN-CONTAINING PROTEIN"/>
    <property type="match status" value="1"/>
</dbReference>